<evidence type="ECO:0000313" key="1">
    <source>
        <dbReference type="EMBL" id="OGM69768.1"/>
    </source>
</evidence>
<dbReference type="PANTHER" id="PTHR34504:SF2">
    <property type="entry name" value="UPF0150 PROTEIN SSL0259"/>
    <property type="match status" value="1"/>
</dbReference>
<protein>
    <recommendedName>
        <fullName evidence="3">HicB-like antitoxin of toxin-antitoxin system domain-containing protein</fullName>
    </recommendedName>
</protein>
<accession>A0A1F8C2H2</accession>
<name>A0A1F8C2H2_9BACT</name>
<comment type="caution">
    <text evidence="1">The sequence shown here is derived from an EMBL/GenBank/DDBJ whole genome shotgun (WGS) entry which is preliminary data.</text>
</comment>
<dbReference type="InterPro" id="IPR051404">
    <property type="entry name" value="TA_system_antitoxin"/>
</dbReference>
<evidence type="ECO:0008006" key="3">
    <source>
        <dbReference type="Google" id="ProtNLM"/>
    </source>
</evidence>
<organism evidence="1 2">
    <name type="scientific">Candidatus Woesebacteria bacterium RIFCSPLOWO2_01_FULL_44_14</name>
    <dbReference type="NCBI Taxonomy" id="1802525"/>
    <lineage>
        <taxon>Bacteria</taxon>
        <taxon>Candidatus Woeseibacteriota</taxon>
    </lineage>
</organism>
<gene>
    <name evidence="1" type="ORF">A2975_00220</name>
</gene>
<dbReference type="EMBL" id="MGHL01000008">
    <property type="protein sequence ID" value="OGM69768.1"/>
    <property type="molecule type" value="Genomic_DNA"/>
</dbReference>
<reference evidence="1 2" key="1">
    <citation type="journal article" date="2016" name="Nat. Commun.">
        <title>Thousands of microbial genomes shed light on interconnected biogeochemical processes in an aquifer system.</title>
        <authorList>
            <person name="Anantharaman K."/>
            <person name="Brown C.T."/>
            <person name="Hug L.A."/>
            <person name="Sharon I."/>
            <person name="Castelle C.J."/>
            <person name="Probst A.J."/>
            <person name="Thomas B.C."/>
            <person name="Singh A."/>
            <person name="Wilkins M.J."/>
            <person name="Karaoz U."/>
            <person name="Brodie E.L."/>
            <person name="Williams K.H."/>
            <person name="Hubbard S.S."/>
            <person name="Banfield J.F."/>
        </authorList>
    </citation>
    <scope>NUCLEOTIDE SEQUENCE [LARGE SCALE GENOMIC DNA]</scope>
</reference>
<proteinExistence type="predicted"/>
<evidence type="ECO:0000313" key="2">
    <source>
        <dbReference type="Proteomes" id="UP000178429"/>
    </source>
</evidence>
<dbReference type="AlphaFoldDB" id="A0A1F8C2H2"/>
<dbReference type="Proteomes" id="UP000178429">
    <property type="component" value="Unassembled WGS sequence"/>
</dbReference>
<sequence length="93" mass="10147">MQKTVLNYRVIVEPDTRVGTDEKCFTAYCPTLGIADDGDTLDEVLENIKEGIRCCLEALKKDDEAIPSPDNLSEGVISGVTVQMPGRLSISPF</sequence>
<dbReference type="InterPro" id="IPR035069">
    <property type="entry name" value="TTHA1013/TTHA0281-like"/>
</dbReference>
<dbReference type="Gene3D" id="3.30.160.250">
    <property type="match status" value="1"/>
</dbReference>
<dbReference type="PANTHER" id="PTHR34504">
    <property type="entry name" value="ANTITOXIN HICB"/>
    <property type="match status" value="1"/>
</dbReference>
<dbReference type="SUPFAM" id="SSF143100">
    <property type="entry name" value="TTHA1013/TTHA0281-like"/>
    <property type="match status" value="1"/>
</dbReference>